<sequence>KYSLVSALHVFEDDLYLNTTNKQELLEILADRAYNLDYDYIAKLF</sequence>
<protein>
    <submittedName>
        <fullName evidence="1">2376_t:CDS:1</fullName>
    </submittedName>
</protein>
<dbReference type="Proteomes" id="UP000789920">
    <property type="component" value="Unassembled WGS sequence"/>
</dbReference>
<evidence type="ECO:0000313" key="2">
    <source>
        <dbReference type="Proteomes" id="UP000789920"/>
    </source>
</evidence>
<organism evidence="1 2">
    <name type="scientific">Racocetra persica</name>
    <dbReference type="NCBI Taxonomy" id="160502"/>
    <lineage>
        <taxon>Eukaryota</taxon>
        <taxon>Fungi</taxon>
        <taxon>Fungi incertae sedis</taxon>
        <taxon>Mucoromycota</taxon>
        <taxon>Glomeromycotina</taxon>
        <taxon>Glomeromycetes</taxon>
        <taxon>Diversisporales</taxon>
        <taxon>Gigasporaceae</taxon>
        <taxon>Racocetra</taxon>
    </lineage>
</organism>
<evidence type="ECO:0000313" key="1">
    <source>
        <dbReference type="EMBL" id="CAG8617977.1"/>
    </source>
</evidence>
<keyword evidence="2" id="KW-1185">Reference proteome</keyword>
<accession>A0ACA9N4U5</accession>
<feature type="non-terminal residue" evidence="1">
    <location>
        <position position="1"/>
    </location>
</feature>
<proteinExistence type="predicted"/>
<comment type="caution">
    <text evidence="1">The sequence shown here is derived from an EMBL/GenBank/DDBJ whole genome shotgun (WGS) entry which is preliminary data.</text>
</comment>
<reference evidence="1" key="1">
    <citation type="submission" date="2021-06" db="EMBL/GenBank/DDBJ databases">
        <authorList>
            <person name="Kallberg Y."/>
            <person name="Tangrot J."/>
            <person name="Rosling A."/>
        </authorList>
    </citation>
    <scope>NUCLEOTIDE SEQUENCE</scope>
    <source>
        <strain evidence="1">MA461A</strain>
    </source>
</reference>
<dbReference type="EMBL" id="CAJVQC010010553">
    <property type="protein sequence ID" value="CAG8617977.1"/>
    <property type="molecule type" value="Genomic_DNA"/>
</dbReference>
<name>A0ACA9N4U5_9GLOM</name>
<gene>
    <name evidence="1" type="ORF">RPERSI_LOCUS6589</name>
</gene>